<keyword evidence="1" id="KW-1133">Transmembrane helix</keyword>
<organism evidence="2 3">
    <name type="scientific">Pseudolactococcus piscium</name>
    <dbReference type="NCBI Taxonomy" id="1364"/>
    <lineage>
        <taxon>Bacteria</taxon>
        <taxon>Bacillati</taxon>
        <taxon>Bacillota</taxon>
        <taxon>Bacilli</taxon>
        <taxon>Lactobacillales</taxon>
        <taxon>Streptococcaceae</taxon>
        <taxon>Pseudolactococcus</taxon>
    </lineage>
</organism>
<name>A0A2A5S039_9LACT</name>
<sequence>MKKMDSILKKIKATPLNQRIAIGSVLFILSSGAMIAGHQNKVIHASNQNKVSKEVKTKVTNETKKNIVNQDKPVSDIDIDIVPSASSVPDIEQSDNIAEIQTALTYDAPKLDHSQFSSATVFAQTQYSHTENGHVEGAYYAIPSSKSMIATTMMGTTISGTVSRGGIGLEKGSILLNYVLNFDSTGNYVSGSVTSSGYVSTSLNLVAGQNYIGQTVNFITTTGGYAGSGSYIYPIIANITLT</sequence>
<dbReference type="RefSeq" id="WP_096814429.1">
    <property type="nucleotide sequence ID" value="NZ_JXJW01000009.1"/>
</dbReference>
<dbReference type="AlphaFoldDB" id="A0A2A5S039"/>
<keyword evidence="3" id="KW-1185">Reference proteome</keyword>
<keyword evidence="1" id="KW-0812">Transmembrane</keyword>
<comment type="caution">
    <text evidence="2">The sequence shown here is derived from an EMBL/GenBank/DDBJ whole genome shotgun (WGS) entry which is preliminary data.</text>
</comment>
<protein>
    <submittedName>
        <fullName evidence="2">Uncharacterized protein</fullName>
    </submittedName>
</protein>
<dbReference type="Proteomes" id="UP000218282">
    <property type="component" value="Unassembled WGS sequence"/>
</dbReference>
<reference evidence="2 3" key="1">
    <citation type="submission" date="2014-12" db="EMBL/GenBank/DDBJ databases">
        <title>Draft genome sequences of 10 type strains of Lactococcus.</title>
        <authorList>
            <person name="Sun Z."/>
            <person name="Zhong Z."/>
            <person name="Liu W."/>
            <person name="Zhang W."/>
            <person name="Zhang H."/>
        </authorList>
    </citation>
    <scope>NUCLEOTIDE SEQUENCE [LARGE SCALE GENOMIC DNA]</scope>
    <source>
        <strain evidence="2 3">DSM 6634</strain>
    </source>
</reference>
<feature type="transmembrane region" description="Helical" evidence="1">
    <location>
        <begin position="20"/>
        <end position="38"/>
    </location>
</feature>
<evidence type="ECO:0000313" key="3">
    <source>
        <dbReference type="Proteomes" id="UP000218282"/>
    </source>
</evidence>
<dbReference type="EMBL" id="JXJW01000009">
    <property type="protein sequence ID" value="PCS06824.1"/>
    <property type="molecule type" value="Genomic_DNA"/>
</dbReference>
<proteinExistence type="predicted"/>
<gene>
    <name evidence="2" type="ORF">RU86_GL002267</name>
</gene>
<accession>A0A2A5S039</accession>
<evidence type="ECO:0000256" key="1">
    <source>
        <dbReference type="SAM" id="Phobius"/>
    </source>
</evidence>
<keyword evidence="1" id="KW-0472">Membrane</keyword>
<evidence type="ECO:0000313" key="2">
    <source>
        <dbReference type="EMBL" id="PCS06824.1"/>
    </source>
</evidence>